<dbReference type="AlphaFoldDB" id="A0A9P5SAW5"/>
<sequence>RAPPPRFRFKDGKKVAPQQAAKPLANTNTNHDMTKPDEAILRAWFSHLVSGLEHFYESLWVLYRHDPATRTQLLHLGLRCLSLQTCLNLLAWATPENMCTTFNQLFFPTVLLYRYLHPQPFDSLFMTTIRTLGSADRSDIVAKREPRYLVQLKQYIYRTFRAYLAIGTVHWLVHRRGIFAIPSILLGFIAVLQYLHSKGVRHAMVTLLVAMMFVGPRWPVWVVQTSVLQQLFMYELLQPYLARVQFKGYEERAWLAMHEVELQGFALGVWLVCSVPWIGVAALPAMFPAMAVLLTRSCGVLENLDASSSTGDVIERRWPGVKAVALGRSDAVRGDWDSTRVETFVKNPVSFMTMTMKFESHDKNGSVFRSVDRGTGGHGHDVGHSTAEQIRLDTEASRERKADLYRDAELRAQQERQQEQTR</sequence>
<evidence type="ECO:0000313" key="4">
    <source>
        <dbReference type="Proteomes" id="UP000696485"/>
    </source>
</evidence>
<reference evidence="3" key="1">
    <citation type="journal article" date="2020" name="Fungal Divers.">
        <title>Resolving the Mortierellaceae phylogeny through synthesis of multi-gene phylogenetics and phylogenomics.</title>
        <authorList>
            <person name="Vandepol N."/>
            <person name="Liber J."/>
            <person name="Desiro A."/>
            <person name="Na H."/>
            <person name="Kennedy M."/>
            <person name="Barry K."/>
            <person name="Grigoriev I.V."/>
            <person name="Miller A.N."/>
            <person name="O'Donnell K."/>
            <person name="Stajich J.E."/>
            <person name="Bonito G."/>
        </authorList>
    </citation>
    <scope>NUCLEOTIDE SEQUENCE</scope>
    <source>
        <strain evidence="3">NVP1</strain>
    </source>
</reference>
<feature type="non-terminal residue" evidence="3">
    <location>
        <position position="1"/>
    </location>
</feature>
<evidence type="ECO:0000313" key="3">
    <source>
        <dbReference type="EMBL" id="KAF9314353.1"/>
    </source>
</evidence>
<keyword evidence="2" id="KW-0472">Membrane</keyword>
<organism evidence="3 4">
    <name type="scientific">Podila minutissima</name>
    <dbReference type="NCBI Taxonomy" id="64525"/>
    <lineage>
        <taxon>Eukaryota</taxon>
        <taxon>Fungi</taxon>
        <taxon>Fungi incertae sedis</taxon>
        <taxon>Mucoromycota</taxon>
        <taxon>Mortierellomycotina</taxon>
        <taxon>Mortierellomycetes</taxon>
        <taxon>Mortierellales</taxon>
        <taxon>Mortierellaceae</taxon>
        <taxon>Podila</taxon>
    </lineage>
</organism>
<feature type="region of interest" description="Disordered" evidence="1">
    <location>
        <begin position="367"/>
        <end position="422"/>
    </location>
</feature>
<dbReference type="Proteomes" id="UP000696485">
    <property type="component" value="Unassembled WGS sequence"/>
</dbReference>
<feature type="non-terminal residue" evidence="3">
    <location>
        <position position="422"/>
    </location>
</feature>
<feature type="transmembrane region" description="Helical" evidence="2">
    <location>
        <begin position="179"/>
        <end position="196"/>
    </location>
</feature>
<gene>
    <name evidence="3" type="ORF">BG006_003957</name>
</gene>
<accession>A0A9P5SAW5</accession>
<protein>
    <submittedName>
        <fullName evidence="3">Uncharacterized protein</fullName>
    </submittedName>
</protein>
<name>A0A9P5SAW5_9FUNG</name>
<proteinExistence type="predicted"/>
<feature type="transmembrane region" description="Helical" evidence="2">
    <location>
        <begin position="203"/>
        <end position="223"/>
    </location>
</feature>
<feature type="transmembrane region" description="Helical" evidence="2">
    <location>
        <begin position="265"/>
        <end position="287"/>
    </location>
</feature>
<feature type="compositionally biased region" description="Basic and acidic residues" evidence="1">
    <location>
        <begin position="390"/>
        <end position="422"/>
    </location>
</feature>
<keyword evidence="2" id="KW-1133">Transmembrane helix</keyword>
<feature type="region of interest" description="Disordered" evidence="1">
    <location>
        <begin position="1"/>
        <end position="32"/>
    </location>
</feature>
<keyword evidence="4" id="KW-1185">Reference proteome</keyword>
<evidence type="ECO:0000256" key="1">
    <source>
        <dbReference type="SAM" id="MobiDB-lite"/>
    </source>
</evidence>
<evidence type="ECO:0000256" key="2">
    <source>
        <dbReference type="SAM" id="Phobius"/>
    </source>
</evidence>
<keyword evidence="2" id="KW-0812">Transmembrane</keyword>
<dbReference type="EMBL" id="JAAAUY010002190">
    <property type="protein sequence ID" value="KAF9314353.1"/>
    <property type="molecule type" value="Genomic_DNA"/>
</dbReference>
<comment type="caution">
    <text evidence="3">The sequence shown here is derived from an EMBL/GenBank/DDBJ whole genome shotgun (WGS) entry which is preliminary data.</text>
</comment>